<dbReference type="InterPro" id="IPR036852">
    <property type="entry name" value="Peptidase_S8/S53_dom_sf"/>
</dbReference>
<dbReference type="InterPro" id="IPR015500">
    <property type="entry name" value="Peptidase_S8_subtilisin-rel"/>
</dbReference>
<dbReference type="AlphaFoldDB" id="A0A3N2CYM6"/>
<dbReference type="InterPro" id="IPR000209">
    <property type="entry name" value="Peptidase_S8/S53_dom"/>
</dbReference>
<evidence type="ECO:0000259" key="9">
    <source>
        <dbReference type="Pfam" id="PF00082"/>
    </source>
</evidence>
<keyword evidence="2 5" id="KW-0645">Protease</keyword>
<evidence type="ECO:0000256" key="8">
    <source>
        <dbReference type="SAM" id="SignalP"/>
    </source>
</evidence>
<keyword evidence="4 5" id="KW-0720">Serine protease</keyword>
<feature type="compositionally biased region" description="Basic and acidic residues" evidence="6">
    <location>
        <begin position="464"/>
        <end position="479"/>
    </location>
</feature>
<dbReference type="PRINTS" id="PR00723">
    <property type="entry name" value="SUBTILISIN"/>
</dbReference>
<accession>A0A3N2CYM6</accession>
<dbReference type="Gene3D" id="3.40.50.200">
    <property type="entry name" value="Peptidase S8/S53 domain"/>
    <property type="match status" value="1"/>
</dbReference>
<comment type="similarity">
    <text evidence="1 5">Belongs to the peptidase S8 family.</text>
</comment>
<dbReference type="RefSeq" id="WP_123392306.1">
    <property type="nucleotide sequence ID" value="NZ_RKHO01000001.1"/>
</dbReference>
<dbReference type="OrthoDB" id="5240330at2"/>
<evidence type="ECO:0000256" key="2">
    <source>
        <dbReference type="ARBA" id="ARBA00022670"/>
    </source>
</evidence>
<evidence type="ECO:0000256" key="1">
    <source>
        <dbReference type="ARBA" id="ARBA00011073"/>
    </source>
</evidence>
<dbReference type="PANTHER" id="PTHR43806:SF11">
    <property type="entry name" value="CEREVISIN-RELATED"/>
    <property type="match status" value="1"/>
</dbReference>
<evidence type="ECO:0000256" key="4">
    <source>
        <dbReference type="ARBA" id="ARBA00022825"/>
    </source>
</evidence>
<evidence type="ECO:0000256" key="5">
    <source>
        <dbReference type="PROSITE-ProRule" id="PRU01240"/>
    </source>
</evidence>
<feature type="signal peptide" evidence="8">
    <location>
        <begin position="1"/>
        <end position="25"/>
    </location>
</feature>
<organism evidence="10 11">
    <name type="scientific">Nocardioides aurantiacus</name>
    <dbReference type="NCBI Taxonomy" id="86796"/>
    <lineage>
        <taxon>Bacteria</taxon>
        <taxon>Bacillati</taxon>
        <taxon>Actinomycetota</taxon>
        <taxon>Actinomycetes</taxon>
        <taxon>Propionibacteriales</taxon>
        <taxon>Nocardioidaceae</taxon>
        <taxon>Nocardioides</taxon>
    </lineage>
</organism>
<dbReference type="InterPro" id="IPR050131">
    <property type="entry name" value="Peptidase_S8_subtilisin-like"/>
</dbReference>
<feature type="domain" description="Peptidase S8/S53" evidence="9">
    <location>
        <begin position="72"/>
        <end position="341"/>
    </location>
</feature>
<protein>
    <submittedName>
        <fullName evidence="10">Subtilisin family serine protease</fullName>
    </submittedName>
</protein>
<proteinExistence type="inferred from homology"/>
<dbReference type="PROSITE" id="PS51892">
    <property type="entry name" value="SUBTILASE"/>
    <property type="match status" value="1"/>
</dbReference>
<evidence type="ECO:0000256" key="3">
    <source>
        <dbReference type="ARBA" id="ARBA00022801"/>
    </source>
</evidence>
<dbReference type="PANTHER" id="PTHR43806">
    <property type="entry name" value="PEPTIDASE S8"/>
    <property type="match status" value="1"/>
</dbReference>
<evidence type="ECO:0000313" key="10">
    <source>
        <dbReference type="EMBL" id="ROR92645.1"/>
    </source>
</evidence>
<keyword evidence="8" id="KW-0732">Signal</keyword>
<evidence type="ECO:0000313" key="11">
    <source>
        <dbReference type="Proteomes" id="UP000281738"/>
    </source>
</evidence>
<sequence length="479" mass="48750">MVVAGARALGLLGAGLLLTGGVAPASGATAPAGDSTSTDTGSEVAAAARKSRPGVWWYDAMRLGDVHEKATGKGVKVAVIDIQLDPYVPDLRGAELSTGTDCLDNKPIKYWRGPLASHGTAMTTAIVGQGAGGKGIVGVAPDAEVRFYSYDQNPQNGGYECDGLLIGRQVDKAIAWGADVINMSLGVGSGLEEPVARALDAGAVVVASSGEVPDGTPRDEQLLELPAGIPGVVAVAAGTSKGTVWSKNPYGDGLPENDWLTVTAPGVDTPLGAFRQDSTWVLAEPRTGTSGASAITAGAFAVLKERWPEATNNQLIQSVLHHTGRKGADGGLAYDKVQGYGTLSLRRALEVDPAGYPDENPLLMKPAEAIEAFPASSYDQDTSGEDATADAAAGPEDSGATSDSAQQAGGADETDQAGQGGAVPWWAVALGAVLLAAVGAGAVLARRRRPTTAPPRPEPGTAVHADHEPTDDRTAPRGS</sequence>
<dbReference type="Pfam" id="PF00082">
    <property type="entry name" value="Peptidase_S8"/>
    <property type="match status" value="1"/>
</dbReference>
<keyword evidence="7" id="KW-0812">Transmembrane</keyword>
<keyword evidence="7" id="KW-0472">Membrane</keyword>
<feature type="active site" description="Charge relay system" evidence="5">
    <location>
        <position position="81"/>
    </location>
</feature>
<name>A0A3N2CYM6_9ACTN</name>
<gene>
    <name evidence="10" type="ORF">EDD33_3542</name>
</gene>
<keyword evidence="3 5" id="KW-0378">Hydrolase</keyword>
<feature type="chain" id="PRO_5017967458" evidence="8">
    <location>
        <begin position="26"/>
        <end position="479"/>
    </location>
</feature>
<feature type="active site" description="Charge relay system" evidence="5">
    <location>
        <position position="118"/>
    </location>
</feature>
<reference evidence="10 11" key="1">
    <citation type="submission" date="2018-11" db="EMBL/GenBank/DDBJ databases">
        <title>Sequencing the genomes of 1000 actinobacteria strains.</title>
        <authorList>
            <person name="Klenk H.-P."/>
        </authorList>
    </citation>
    <scope>NUCLEOTIDE SEQUENCE [LARGE SCALE GENOMIC DNA]</scope>
    <source>
        <strain evidence="10 11">DSM 12652</strain>
    </source>
</reference>
<keyword evidence="7" id="KW-1133">Transmembrane helix</keyword>
<dbReference type="GO" id="GO:0006508">
    <property type="term" value="P:proteolysis"/>
    <property type="evidence" value="ECO:0007669"/>
    <property type="project" value="UniProtKB-KW"/>
</dbReference>
<feature type="region of interest" description="Disordered" evidence="6">
    <location>
        <begin position="377"/>
        <end position="419"/>
    </location>
</feature>
<dbReference type="GO" id="GO:0004252">
    <property type="term" value="F:serine-type endopeptidase activity"/>
    <property type="evidence" value="ECO:0007669"/>
    <property type="project" value="UniProtKB-UniRule"/>
</dbReference>
<dbReference type="Proteomes" id="UP000281738">
    <property type="component" value="Unassembled WGS sequence"/>
</dbReference>
<feature type="active site" description="Charge relay system" evidence="5">
    <location>
        <position position="290"/>
    </location>
</feature>
<comment type="caution">
    <text evidence="10">The sequence shown here is derived from an EMBL/GenBank/DDBJ whole genome shotgun (WGS) entry which is preliminary data.</text>
</comment>
<evidence type="ECO:0000256" key="6">
    <source>
        <dbReference type="SAM" id="MobiDB-lite"/>
    </source>
</evidence>
<feature type="transmembrane region" description="Helical" evidence="7">
    <location>
        <begin position="425"/>
        <end position="445"/>
    </location>
</feature>
<evidence type="ECO:0000256" key="7">
    <source>
        <dbReference type="SAM" id="Phobius"/>
    </source>
</evidence>
<dbReference type="SUPFAM" id="SSF52743">
    <property type="entry name" value="Subtilisin-like"/>
    <property type="match status" value="1"/>
</dbReference>
<keyword evidence="11" id="KW-1185">Reference proteome</keyword>
<dbReference type="EMBL" id="RKHO01000001">
    <property type="protein sequence ID" value="ROR92645.1"/>
    <property type="molecule type" value="Genomic_DNA"/>
</dbReference>
<feature type="region of interest" description="Disordered" evidence="6">
    <location>
        <begin position="446"/>
        <end position="479"/>
    </location>
</feature>